<dbReference type="Proteomes" id="UP000616885">
    <property type="component" value="Unassembled WGS sequence"/>
</dbReference>
<dbReference type="AlphaFoldDB" id="A0A8H7NCU1"/>
<protein>
    <recommendedName>
        <fullName evidence="3">CBS domain-containing protein</fullName>
    </recommendedName>
</protein>
<reference evidence="1" key="1">
    <citation type="submission" date="2020-10" db="EMBL/GenBank/DDBJ databases">
        <title>High-Quality Genome Resource of Clonostachys rosea strain S41 by Oxford Nanopore Long-Read Sequencing.</title>
        <authorList>
            <person name="Wang H."/>
        </authorList>
    </citation>
    <scope>NUCLEOTIDE SEQUENCE</scope>
    <source>
        <strain evidence="1">S41</strain>
    </source>
</reference>
<dbReference type="PANTHER" id="PTHR42115">
    <property type="entry name" value="BETA-SYNTHASE (BETA-THIONASE), PUTATIVE (AFU_ORTHOLOGUE AFUA_3G08420)-RELATED"/>
    <property type="match status" value="1"/>
</dbReference>
<organism evidence="1 2">
    <name type="scientific">Bionectria ochroleuca</name>
    <name type="common">Gliocladium roseum</name>
    <dbReference type="NCBI Taxonomy" id="29856"/>
    <lineage>
        <taxon>Eukaryota</taxon>
        <taxon>Fungi</taxon>
        <taxon>Dikarya</taxon>
        <taxon>Ascomycota</taxon>
        <taxon>Pezizomycotina</taxon>
        <taxon>Sordariomycetes</taxon>
        <taxon>Hypocreomycetidae</taxon>
        <taxon>Hypocreales</taxon>
        <taxon>Bionectriaceae</taxon>
        <taxon>Clonostachys</taxon>
    </lineage>
</organism>
<dbReference type="Gene3D" id="3.10.580.10">
    <property type="entry name" value="CBS-domain"/>
    <property type="match status" value="1"/>
</dbReference>
<dbReference type="SUPFAM" id="SSF54631">
    <property type="entry name" value="CBS-domain pair"/>
    <property type="match status" value="1"/>
</dbReference>
<comment type="caution">
    <text evidence="1">The sequence shown here is derived from an EMBL/GenBank/DDBJ whole genome shotgun (WGS) entry which is preliminary data.</text>
</comment>
<evidence type="ECO:0008006" key="3">
    <source>
        <dbReference type="Google" id="ProtNLM"/>
    </source>
</evidence>
<proteinExistence type="predicted"/>
<accession>A0A8H7NCU1</accession>
<sequence length="201" mass="22305">MVVVAVNAGSSKPFESKWSSKYRGATVEDLDPPAALSLNPSDAISLALLSAFERDYTHLTIVDSQTRALLGYISIPNLQSLLDSGKVKPDDPLSAAMTRFQRRGRTYQVITMETPLEELEAFFRGGVTEGSGRRTLPSSRTTTGGLSWAWRRCRIWRSLRRGGRSRDFTKMDIYDRKNIGDGGTMGEKFPGDINVELPIVM</sequence>
<dbReference type="InterPro" id="IPR046342">
    <property type="entry name" value="CBS_dom_sf"/>
</dbReference>
<dbReference type="EMBL" id="JADCTT010000004">
    <property type="protein sequence ID" value="KAF9753457.1"/>
    <property type="molecule type" value="Genomic_DNA"/>
</dbReference>
<name>A0A8H7NCU1_BIOOC</name>
<gene>
    <name evidence="1" type="ORF">IM811_012215</name>
</gene>
<dbReference type="PANTHER" id="PTHR42115:SF1">
    <property type="entry name" value="BETA-SYNTHASE (BETA-THIONASE), PUTATIVE (AFU_ORTHOLOGUE AFUA_3G08420)-RELATED"/>
    <property type="match status" value="1"/>
</dbReference>
<evidence type="ECO:0000313" key="1">
    <source>
        <dbReference type="EMBL" id="KAF9753457.1"/>
    </source>
</evidence>
<evidence type="ECO:0000313" key="2">
    <source>
        <dbReference type="Proteomes" id="UP000616885"/>
    </source>
</evidence>